<dbReference type="STRING" id="1798475.A2837_00530"/>
<sequence>MSETNTKSTVAAYFKEVIYGGIDGIITTFAVVSGFSGAALSNDATVQASFVIVLLFGLANLFADAVSMGLGNFLSVRAEKDLYNVQRIKERELIRRDPELEVDETVEIMIGKGFSENDARTLAAIYRHNEEYWLDFMMNNEYEMSDPRGDNPALTGFSTFAAFLVFGSIPLLPFFFLSDASSSALFQVSAVGTMIALILLGLLKWRVVGTSLWRSVLEVVLVGSVAAVIAFMVGTFFSI</sequence>
<comment type="caution">
    <text evidence="6">The sequence shown here is derived from an EMBL/GenBank/DDBJ whole genome shotgun (WGS) entry which is preliminary data.</text>
</comment>
<dbReference type="EMBL" id="MFKO01000005">
    <property type="protein sequence ID" value="OGG41620.1"/>
    <property type="molecule type" value="Genomic_DNA"/>
</dbReference>
<evidence type="ECO:0000256" key="4">
    <source>
        <dbReference type="ARBA" id="ARBA00023136"/>
    </source>
</evidence>
<keyword evidence="2 5" id="KW-0812">Transmembrane</keyword>
<feature type="transmembrane region" description="Helical" evidence="5">
    <location>
        <begin position="17"/>
        <end position="40"/>
    </location>
</feature>
<feature type="transmembrane region" description="Helical" evidence="5">
    <location>
        <begin position="215"/>
        <end position="237"/>
    </location>
</feature>
<accession>A0A1F6BXI6</accession>
<dbReference type="GO" id="GO:0012505">
    <property type="term" value="C:endomembrane system"/>
    <property type="evidence" value="ECO:0007669"/>
    <property type="project" value="UniProtKB-SubCell"/>
</dbReference>
<name>A0A1F6BXI6_9BACT</name>
<feature type="transmembrane region" description="Helical" evidence="5">
    <location>
        <begin position="184"/>
        <end position="203"/>
    </location>
</feature>
<evidence type="ECO:0000313" key="6">
    <source>
        <dbReference type="EMBL" id="OGG41620.1"/>
    </source>
</evidence>
<dbReference type="InterPro" id="IPR008217">
    <property type="entry name" value="Ccc1_fam"/>
</dbReference>
<protein>
    <recommendedName>
        <fullName evidence="8">GMP synthase</fullName>
    </recommendedName>
</protein>
<keyword evidence="3 5" id="KW-1133">Transmembrane helix</keyword>
<dbReference type="Proteomes" id="UP000176322">
    <property type="component" value="Unassembled WGS sequence"/>
</dbReference>
<evidence type="ECO:0000256" key="5">
    <source>
        <dbReference type="SAM" id="Phobius"/>
    </source>
</evidence>
<dbReference type="GO" id="GO:0030026">
    <property type="term" value="P:intracellular manganese ion homeostasis"/>
    <property type="evidence" value="ECO:0007669"/>
    <property type="project" value="InterPro"/>
</dbReference>
<dbReference type="AlphaFoldDB" id="A0A1F6BXI6"/>
<keyword evidence="4 5" id="KW-0472">Membrane</keyword>
<dbReference type="Pfam" id="PF01988">
    <property type="entry name" value="VIT1"/>
    <property type="match status" value="1"/>
</dbReference>
<evidence type="ECO:0000313" key="7">
    <source>
        <dbReference type="Proteomes" id="UP000176322"/>
    </source>
</evidence>
<dbReference type="PANTHER" id="PTHR31851">
    <property type="entry name" value="FE(2+)/MN(2+) TRANSPORTER PCL1"/>
    <property type="match status" value="1"/>
</dbReference>
<evidence type="ECO:0000256" key="3">
    <source>
        <dbReference type="ARBA" id="ARBA00022989"/>
    </source>
</evidence>
<comment type="subcellular location">
    <subcellularLocation>
        <location evidence="1">Endomembrane system</location>
        <topology evidence="1">Multi-pass membrane protein</topology>
    </subcellularLocation>
</comment>
<feature type="transmembrane region" description="Helical" evidence="5">
    <location>
        <begin position="154"/>
        <end position="178"/>
    </location>
</feature>
<gene>
    <name evidence="6" type="ORF">A2837_00530</name>
</gene>
<organism evidence="6 7">
    <name type="scientific">Candidatus Kaiserbacteria bacterium RIFCSPHIGHO2_01_FULL_46_22</name>
    <dbReference type="NCBI Taxonomy" id="1798475"/>
    <lineage>
        <taxon>Bacteria</taxon>
        <taxon>Candidatus Kaiseribacteriota</taxon>
    </lineage>
</organism>
<proteinExistence type="predicted"/>
<evidence type="ECO:0000256" key="1">
    <source>
        <dbReference type="ARBA" id="ARBA00004127"/>
    </source>
</evidence>
<evidence type="ECO:0000256" key="2">
    <source>
        <dbReference type="ARBA" id="ARBA00022692"/>
    </source>
</evidence>
<evidence type="ECO:0008006" key="8">
    <source>
        <dbReference type="Google" id="ProtNLM"/>
    </source>
</evidence>
<dbReference type="GO" id="GO:0005384">
    <property type="term" value="F:manganese ion transmembrane transporter activity"/>
    <property type="evidence" value="ECO:0007669"/>
    <property type="project" value="InterPro"/>
</dbReference>
<feature type="transmembrane region" description="Helical" evidence="5">
    <location>
        <begin position="46"/>
        <end position="70"/>
    </location>
</feature>
<reference evidence="6 7" key="1">
    <citation type="journal article" date="2016" name="Nat. Commun.">
        <title>Thousands of microbial genomes shed light on interconnected biogeochemical processes in an aquifer system.</title>
        <authorList>
            <person name="Anantharaman K."/>
            <person name="Brown C.T."/>
            <person name="Hug L.A."/>
            <person name="Sharon I."/>
            <person name="Castelle C.J."/>
            <person name="Probst A.J."/>
            <person name="Thomas B.C."/>
            <person name="Singh A."/>
            <person name="Wilkins M.J."/>
            <person name="Karaoz U."/>
            <person name="Brodie E.L."/>
            <person name="Williams K.H."/>
            <person name="Hubbard S.S."/>
            <person name="Banfield J.F."/>
        </authorList>
    </citation>
    <scope>NUCLEOTIDE SEQUENCE [LARGE SCALE GENOMIC DNA]</scope>
</reference>